<feature type="compositionally biased region" description="Basic and acidic residues" evidence="1">
    <location>
        <begin position="101"/>
        <end position="110"/>
    </location>
</feature>
<name>A0AAV2JGG1_KNICA</name>
<evidence type="ECO:0000256" key="1">
    <source>
        <dbReference type="SAM" id="MobiDB-lite"/>
    </source>
</evidence>
<dbReference type="Proteomes" id="UP001497482">
    <property type="component" value="Chromosome 12"/>
</dbReference>
<evidence type="ECO:0000313" key="3">
    <source>
        <dbReference type="Proteomes" id="UP001497482"/>
    </source>
</evidence>
<protein>
    <submittedName>
        <fullName evidence="2">Uncharacterized protein</fullName>
    </submittedName>
</protein>
<reference evidence="2 3" key="1">
    <citation type="submission" date="2024-04" db="EMBL/GenBank/DDBJ databases">
        <authorList>
            <person name="Waldvogel A.-M."/>
            <person name="Schoenle A."/>
        </authorList>
    </citation>
    <scope>NUCLEOTIDE SEQUENCE [LARGE SCALE GENOMIC DNA]</scope>
</reference>
<dbReference type="EMBL" id="OZ035834">
    <property type="protein sequence ID" value="CAL1575853.1"/>
    <property type="molecule type" value="Genomic_DNA"/>
</dbReference>
<keyword evidence="3" id="KW-1185">Reference proteome</keyword>
<feature type="region of interest" description="Disordered" evidence="1">
    <location>
        <begin position="83"/>
        <end position="110"/>
    </location>
</feature>
<feature type="region of interest" description="Disordered" evidence="1">
    <location>
        <begin position="46"/>
        <end position="65"/>
    </location>
</feature>
<gene>
    <name evidence="2" type="ORF">KC01_LOCUS7339</name>
</gene>
<sequence>MALLSRCTQVPLGIFADTFRCARLQWSNASFFPVTLSQFPFQQHSLRRSTPQREEAGENVCADPLPEKSITDNVAHCGVRWSQRSLMQSPGKPTPPAQQQPRREEKVEVC</sequence>
<proteinExistence type="predicted"/>
<evidence type="ECO:0000313" key="2">
    <source>
        <dbReference type="EMBL" id="CAL1575853.1"/>
    </source>
</evidence>
<accession>A0AAV2JGG1</accession>
<dbReference type="AlphaFoldDB" id="A0AAV2JGG1"/>
<organism evidence="2 3">
    <name type="scientific">Knipowitschia caucasica</name>
    <name type="common">Caucasian dwarf goby</name>
    <name type="synonym">Pomatoschistus caucasicus</name>
    <dbReference type="NCBI Taxonomy" id="637954"/>
    <lineage>
        <taxon>Eukaryota</taxon>
        <taxon>Metazoa</taxon>
        <taxon>Chordata</taxon>
        <taxon>Craniata</taxon>
        <taxon>Vertebrata</taxon>
        <taxon>Euteleostomi</taxon>
        <taxon>Actinopterygii</taxon>
        <taxon>Neopterygii</taxon>
        <taxon>Teleostei</taxon>
        <taxon>Neoteleostei</taxon>
        <taxon>Acanthomorphata</taxon>
        <taxon>Gobiaria</taxon>
        <taxon>Gobiiformes</taxon>
        <taxon>Gobioidei</taxon>
        <taxon>Gobiidae</taxon>
        <taxon>Gobiinae</taxon>
        <taxon>Knipowitschia</taxon>
    </lineage>
</organism>